<evidence type="ECO:0000256" key="3">
    <source>
        <dbReference type="ARBA" id="ARBA00022630"/>
    </source>
</evidence>
<dbReference type="InterPro" id="IPR017896">
    <property type="entry name" value="4Fe4S_Fe-S-bd"/>
</dbReference>
<organism evidence="8 9">
    <name type="scientific">Streptomyces zaomyceticus</name>
    <dbReference type="NCBI Taxonomy" id="68286"/>
    <lineage>
        <taxon>Bacteria</taxon>
        <taxon>Bacillati</taxon>
        <taxon>Actinomycetota</taxon>
        <taxon>Actinomycetes</taxon>
        <taxon>Kitasatosporales</taxon>
        <taxon>Streptomycetaceae</taxon>
        <taxon>Streptomyces</taxon>
    </lineage>
</organism>
<dbReference type="InterPro" id="IPR036188">
    <property type="entry name" value="FAD/NAD-bd_sf"/>
</dbReference>
<dbReference type="Pfam" id="PF05199">
    <property type="entry name" value="GMC_oxred_C"/>
    <property type="match status" value="1"/>
</dbReference>
<evidence type="ECO:0000256" key="6">
    <source>
        <dbReference type="SAM" id="MobiDB-lite"/>
    </source>
</evidence>
<sequence length="633" mass="67601">MTRYDVVVVGAGVAGSLVAQRLGRHGRRVLVLEAGAAGAPDAAGPGEGAGGAVDGTPSAAPVTAPATAPAEVPGFPRPLPAAPWPEVTDLAGTDGVPGYRASGHLRQDGPLPYASGYVRANGGTGTVWTGLAPRMLPEDFDTESFGYGRRWPIAYDDLEPHYRAAERELGVAADAEEQRGHVGLPFPDGYVFPMRPLPAARLDRILAARLDGRRVKDPVARREVELRVVGTPHARNGVPDPRYDSGRGYVPRGRRGRPDPDSRCVGNATCIPHCPSYAKYTPLKTQGRWSDTVTLRDRSVVSRVLVDASGRATGVEYLSHDGKRSVVHADVVVLAAHAVENARLLLLSGLADRSGQVGRNLMDHPVLLTWGLLPEDAGPYRGPGSVSGFEGFRAGPGRRLRAPFRIEFGTWGWIWAKGPVDTDVHHFLAERGLLGAELRTAVGDRIRRQFTLQFEMEQGADLANRVTLHPSERDPLGLPRPLVTYDLDEHVKEGMVAARAVSDQIFALLGAEDHTDYSPVADWPGRFEVGGRTYGYRGAGHAAGTHIMGDSPATSVVDSWQRCWDHPGLYAVGCGSMPSVATSNPTLTMAALALRSAERVEGDLAARDRPVLLGPPPRPSVTGETPPTRGASA</sequence>
<dbReference type="InterPro" id="IPR007867">
    <property type="entry name" value="GMC_OxRtase_C"/>
</dbReference>
<dbReference type="Proteomes" id="UP001622594">
    <property type="component" value="Chromosome"/>
</dbReference>
<proteinExistence type="inferred from homology"/>
<dbReference type="Gene3D" id="3.50.50.60">
    <property type="entry name" value="FAD/NAD(P)-binding domain"/>
    <property type="match status" value="2"/>
</dbReference>
<dbReference type="InterPro" id="IPR051473">
    <property type="entry name" value="P2Ox-like"/>
</dbReference>
<dbReference type="SUPFAM" id="SSF51905">
    <property type="entry name" value="FAD/NAD(P)-binding domain"/>
    <property type="match status" value="1"/>
</dbReference>
<comment type="cofactor">
    <cofactor evidence="1">
        <name>FAD</name>
        <dbReference type="ChEBI" id="CHEBI:57692"/>
    </cofactor>
</comment>
<feature type="region of interest" description="Disordered" evidence="6">
    <location>
        <begin position="38"/>
        <end position="67"/>
    </location>
</feature>
<evidence type="ECO:0000313" key="8">
    <source>
        <dbReference type="EMBL" id="WTR74208.1"/>
    </source>
</evidence>
<gene>
    <name evidence="8" type="ORF">OG814_35445</name>
</gene>
<accession>A0ABZ1LLG7</accession>
<dbReference type="InterPro" id="IPR000172">
    <property type="entry name" value="GMC_OxRdtase_N"/>
</dbReference>
<evidence type="ECO:0000256" key="4">
    <source>
        <dbReference type="ARBA" id="ARBA00022827"/>
    </source>
</evidence>
<feature type="region of interest" description="Disordered" evidence="6">
    <location>
        <begin position="604"/>
        <end position="633"/>
    </location>
</feature>
<feature type="region of interest" description="Disordered" evidence="6">
    <location>
        <begin position="232"/>
        <end position="262"/>
    </location>
</feature>
<evidence type="ECO:0000313" key="9">
    <source>
        <dbReference type="Proteomes" id="UP001622594"/>
    </source>
</evidence>
<evidence type="ECO:0000256" key="2">
    <source>
        <dbReference type="ARBA" id="ARBA00010790"/>
    </source>
</evidence>
<keyword evidence="5" id="KW-0560">Oxidoreductase</keyword>
<feature type="compositionally biased region" description="Low complexity" evidence="6">
    <location>
        <begin position="54"/>
        <end position="67"/>
    </location>
</feature>
<dbReference type="PANTHER" id="PTHR42784">
    <property type="entry name" value="PYRANOSE 2-OXIDASE"/>
    <property type="match status" value="1"/>
</dbReference>
<keyword evidence="3" id="KW-0285">Flavoprotein</keyword>
<keyword evidence="9" id="KW-1185">Reference proteome</keyword>
<evidence type="ECO:0000256" key="5">
    <source>
        <dbReference type="ARBA" id="ARBA00023002"/>
    </source>
</evidence>
<protein>
    <submittedName>
        <fullName evidence="8">GMC family oxidoreductase</fullName>
    </submittedName>
</protein>
<dbReference type="PANTHER" id="PTHR42784:SF1">
    <property type="entry name" value="PYRANOSE 2-OXIDASE"/>
    <property type="match status" value="1"/>
</dbReference>
<keyword evidence="4" id="KW-0274">FAD</keyword>
<comment type="similarity">
    <text evidence="2">Belongs to the GMC oxidoreductase family.</text>
</comment>
<feature type="domain" description="4Fe-4S ferredoxin-type" evidence="7">
    <location>
        <begin position="254"/>
        <end position="284"/>
    </location>
</feature>
<dbReference type="EMBL" id="CP108188">
    <property type="protein sequence ID" value="WTR74208.1"/>
    <property type="molecule type" value="Genomic_DNA"/>
</dbReference>
<dbReference type="Pfam" id="PF00732">
    <property type="entry name" value="GMC_oxred_N"/>
    <property type="match status" value="1"/>
</dbReference>
<dbReference type="PROSITE" id="PS51379">
    <property type="entry name" value="4FE4S_FER_2"/>
    <property type="match status" value="1"/>
</dbReference>
<name>A0ABZ1LLG7_9ACTN</name>
<evidence type="ECO:0000256" key="1">
    <source>
        <dbReference type="ARBA" id="ARBA00001974"/>
    </source>
</evidence>
<evidence type="ECO:0000259" key="7">
    <source>
        <dbReference type="PROSITE" id="PS51379"/>
    </source>
</evidence>
<reference evidence="8 9" key="1">
    <citation type="submission" date="2022-10" db="EMBL/GenBank/DDBJ databases">
        <title>The complete genomes of actinobacterial strains from the NBC collection.</title>
        <authorList>
            <person name="Joergensen T.S."/>
            <person name="Alvarez Arevalo M."/>
            <person name="Sterndorff E.B."/>
            <person name="Faurdal D."/>
            <person name="Vuksanovic O."/>
            <person name="Mourched A.-S."/>
            <person name="Charusanti P."/>
            <person name="Shaw S."/>
            <person name="Blin K."/>
            <person name="Weber T."/>
        </authorList>
    </citation>
    <scope>NUCLEOTIDE SEQUENCE [LARGE SCALE GENOMIC DNA]</scope>
    <source>
        <strain evidence="8 9">NBC_00123</strain>
    </source>
</reference>
<dbReference type="RefSeq" id="WP_327160385.1">
    <property type="nucleotide sequence ID" value="NZ_CP108188.1"/>
</dbReference>